<sequence length="498" mass="54401">MLFEMGWPQAPLQWAMSVLVFVAHLLVAARALTRSNRTPASRAAWVAVIMLAPLLGMLAYLLLGETSIGRARARRLQQTVRSLSALGDAQASGVTQVAGQAVSLFALAQSINGFTPQPGNRIVLLGAAQPRADAPTEDCRAAIEQLLQDIEQAQESVHIAFYIWLDDGVGGRVADAVAAAARRGVACRVMVDALGSRAFSSSPRWTQLQQAGVKLLRTLDDLTRLQHMAFSRMDLRDHRKIVVIDNRIAYCGSQNCADPEFRVKPRYAPWIDLLLRCEGPVVAQIQRLFLSGWIPETGEQGLDVHADAVQTPQFERGCVAMAFETGPVTRANAMADMFVACIYAARSELVISTPYFVPDEALLRALCAAPRRGVRTRLILPKRNDSWLVGQSSRSTYADLLQSGAEIHEYPLGLLHAKSLTVDGEIALIGSANMDRRSLELNFENNLLIADLTVTAALVQRQEAYLSVSEPVLLSQVTAWPLTTRLVQNAIAMMSPVL</sequence>
<organism evidence="15 16">
    <name type="scientific">Stenotrophomonas terrae</name>
    <dbReference type="NCBI Taxonomy" id="405446"/>
    <lineage>
        <taxon>Bacteria</taxon>
        <taxon>Pseudomonadati</taxon>
        <taxon>Pseudomonadota</taxon>
        <taxon>Gammaproteobacteria</taxon>
        <taxon>Lysobacterales</taxon>
        <taxon>Lysobacteraceae</taxon>
        <taxon>Stenotrophomonas</taxon>
    </lineage>
</organism>
<keyword evidence="8" id="KW-0443">Lipid metabolism</keyword>
<evidence type="ECO:0000256" key="7">
    <source>
        <dbReference type="ARBA" id="ARBA00022989"/>
    </source>
</evidence>
<gene>
    <name evidence="15" type="ORF">ABB27_15515</name>
</gene>
<dbReference type="InterPro" id="IPR025202">
    <property type="entry name" value="PLD-like_dom"/>
</dbReference>
<dbReference type="Proteomes" id="UP000051863">
    <property type="component" value="Unassembled WGS sequence"/>
</dbReference>
<keyword evidence="2" id="KW-1003">Cell membrane</keyword>
<evidence type="ECO:0000256" key="12">
    <source>
        <dbReference type="NCBIfam" id="TIGR04265"/>
    </source>
</evidence>
<accession>A0A0R0CII3</accession>
<keyword evidence="10" id="KW-0594">Phospholipid biosynthesis</keyword>
<name>A0A0R0CII3_9GAMM</name>
<keyword evidence="3" id="KW-0444">Lipid biosynthesis</keyword>
<keyword evidence="9 13" id="KW-0472">Membrane</keyword>
<evidence type="ECO:0000259" key="14">
    <source>
        <dbReference type="PROSITE" id="PS50035"/>
    </source>
</evidence>
<comment type="caution">
    <text evidence="15">The sequence shown here is derived from an EMBL/GenBank/DDBJ whole genome shotgun (WGS) entry which is preliminary data.</text>
</comment>
<comment type="subcellular location">
    <subcellularLocation>
        <location evidence="1">Cell membrane</location>
        <topology evidence="1">Multi-pass membrane protein</topology>
    </subcellularLocation>
</comment>
<evidence type="ECO:0000256" key="2">
    <source>
        <dbReference type="ARBA" id="ARBA00022475"/>
    </source>
</evidence>
<dbReference type="NCBIfam" id="TIGR04265">
    <property type="entry name" value="bac_cardiolipin"/>
    <property type="match status" value="1"/>
</dbReference>
<evidence type="ECO:0000256" key="4">
    <source>
        <dbReference type="ARBA" id="ARBA00022679"/>
    </source>
</evidence>
<dbReference type="InterPro" id="IPR022924">
    <property type="entry name" value="Cardiolipin_synthase"/>
</dbReference>
<dbReference type="GO" id="GO:0008808">
    <property type="term" value="F:cardiolipin synthase activity"/>
    <property type="evidence" value="ECO:0007669"/>
    <property type="project" value="UniProtKB-UniRule"/>
</dbReference>
<keyword evidence="7 13" id="KW-1133">Transmembrane helix</keyword>
<dbReference type="PATRIC" id="fig|405446.3.peg.2858"/>
<dbReference type="AlphaFoldDB" id="A0A0R0CII3"/>
<keyword evidence="4" id="KW-0808">Transferase</keyword>
<evidence type="ECO:0000256" key="8">
    <source>
        <dbReference type="ARBA" id="ARBA00023098"/>
    </source>
</evidence>
<keyword evidence="11" id="KW-1208">Phospholipid metabolism</keyword>
<dbReference type="RefSeq" id="WP_057629685.1">
    <property type="nucleotide sequence ID" value="NZ_LDJJ01000055.1"/>
</dbReference>
<proteinExistence type="predicted"/>
<dbReference type="PANTHER" id="PTHR21248">
    <property type="entry name" value="CARDIOLIPIN SYNTHASE"/>
    <property type="match status" value="1"/>
</dbReference>
<dbReference type="Pfam" id="PF13396">
    <property type="entry name" value="PLDc_N"/>
    <property type="match status" value="1"/>
</dbReference>
<dbReference type="EMBL" id="LDJJ01000055">
    <property type="protein sequence ID" value="KRG65409.1"/>
    <property type="molecule type" value="Genomic_DNA"/>
</dbReference>
<feature type="domain" description="PLD phosphodiesterase" evidence="14">
    <location>
        <begin position="411"/>
        <end position="438"/>
    </location>
</feature>
<protein>
    <recommendedName>
        <fullName evidence="12">Cardiolipin synthase</fullName>
        <ecNumber evidence="12">2.7.8.-</ecNumber>
    </recommendedName>
</protein>
<dbReference type="GO" id="GO:0005886">
    <property type="term" value="C:plasma membrane"/>
    <property type="evidence" value="ECO:0007669"/>
    <property type="project" value="UniProtKB-SubCell"/>
</dbReference>
<evidence type="ECO:0000256" key="1">
    <source>
        <dbReference type="ARBA" id="ARBA00004651"/>
    </source>
</evidence>
<evidence type="ECO:0000256" key="11">
    <source>
        <dbReference type="ARBA" id="ARBA00023264"/>
    </source>
</evidence>
<feature type="transmembrane region" description="Helical" evidence="13">
    <location>
        <begin position="12"/>
        <end position="32"/>
    </location>
</feature>
<evidence type="ECO:0000256" key="3">
    <source>
        <dbReference type="ARBA" id="ARBA00022516"/>
    </source>
</evidence>
<dbReference type="EC" id="2.7.8.-" evidence="12"/>
<dbReference type="GO" id="GO:0032049">
    <property type="term" value="P:cardiolipin biosynthetic process"/>
    <property type="evidence" value="ECO:0007669"/>
    <property type="project" value="UniProtKB-UniRule"/>
</dbReference>
<evidence type="ECO:0000313" key="16">
    <source>
        <dbReference type="Proteomes" id="UP000051863"/>
    </source>
</evidence>
<dbReference type="Gene3D" id="3.30.870.10">
    <property type="entry name" value="Endonuclease Chain A"/>
    <property type="match status" value="2"/>
</dbReference>
<dbReference type="SUPFAM" id="SSF56024">
    <property type="entry name" value="Phospholipase D/nuclease"/>
    <property type="match status" value="2"/>
</dbReference>
<evidence type="ECO:0000256" key="6">
    <source>
        <dbReference type="ARBA" id="ARBA00022737"/>
    </source>
</evidence>
<dbReference type="PROSITE" id="PS50035">
    <property type="entry name" value="PLD"/>
    <property type="match status" value="2"/>
</dbReference>
<feature type="transmembrane region" description="Helical" evidence="13">
    <location>
        <begin position="44"/>
        <end position="63"/>
    </location>
</feature>
<dbReference type="CDD" id="cd09158">
    <property type="entry name" value="PLDc_EcCLS_like_2"/>
    <property type="match status" value="1"/>
</dbReference>
<feature type="domain" description="PLD phosphodiesterase" evidence="14">
    <location>
        <begin position="233"/>
        <end position="260"/>
    </location>
</feature>
<keyword evidence="16" id="KW-1185">Reference proteome</keyword>
<evidence type="ECO:0000256" key="9">
    <source>
        <dbReference type="ARBA" id="ARBA00023136"/>
    </source>
</evidence>
<dbReference type="Pfam" id="PF13091">
    <property type="entry name" value="PLDc_2"/>
    <property type="match status" value="2"/>
</dbReference>
<evidence type="ECO:0000256" key="10">
    <source>
        <dbReference type="ARBA" id="ARBA00023209"/>
    </source>
</evidence>
<dbReference type="InterPro" id="IPR001736">
    <property type="entry name" value="PLipase_D/transphosphatidylase"/>
</dbReference>
<keyword evidence="5 13" id="KW-0812">Transmembrane</keyword>
<reference evidence="15 16" key="1">
    <citation type="submission" date="2015-05" db="EMBL/GenBank/DDBJ databases">
        <title>Genome sequencing and analysis of members of genus Stenotrophomonas.</title>
        <authorList>
            <person name="Patil P.P."/>
            <person name="Midha S."/>
            <person name="Patil P.B."/>
        </authorList>
    </citation>
    <scope>NUCLEOTIDE SEQUENCE [LARGE SCALE GENOMIC DNA]</scope>
    <source>
        <strain evidence="15 16">DSM 18941</strain>
    </source>
</reference>
<evidence type="ECO:0000313" key="15">
    <source>
        <dbReference type="EMBL" id="KRG65409.1"/>
    </source>
</evidence>
<dbReference type="InterPro" id="IPR027379">
    <property type="entry name" value="CLS_N"/>
</dbReference>
<keyword evidence="6" id="KW-0677">Repeat</keyword>
<dbReference type="SMART" id="SM00155">
    <property type="entry name" value="PLDc"/>
    <property type="match status" value="2"/>
</dbReference>
<evidence type="ECO:0000256" key="13">
    <source>
        <dbReference type="SAM" id="Phobius"/>
    </source>
</evidence>
<evidence type="ECO:0000256" key="5">
    <source>
        <dbReference type="ARBA" id="ARBA00022692"/>
    </source>
</evidence>
<dbReference type="PANTHER" id="PTHR21248:SF22">
    <property type="entry name" value="PHOSPHOLIPASE D"/>
    <property type="match status" value="1"/>
</dbReference>